<organism evidence="2 3">
    <name type="scientific">[Kitasatospora] papulosa</name>
    <dbReference type="NCBI Taxonomy" id="1464011"/>
    <lineage>
        <taxon>Bacteria</taxon>
        <taxon>Bacillati</taxon>
        <taxon>Actinomycetota</taxon>
        <taxon>Actinomycetes</taxon>
        <taxon>Kitasatosporales</taxon>
        <taxon>Streptomycetaceae</taxon>
        <taxon>Streptomyces</taxon>
    </lineage>
</organism>
<protein>
    <recommendedName>
        <fullName evidence="4">Scaffolding protein</fullName>
    </recommendedName>
</protein>
<evidence type="ECO:0000256" key="1">
    <source>
        <dbReference type="SAM" id="MobiDB-lite"/>
    </source>
</evidence>
<feature type="region of interest" description="Disordered" evidence="1">
    <location>
        <begin position="133"/>
        <end position="161"/>
    </location>
</feature>
<accession>A0ABZ1KA97</accession>
<reference evidence="2 3" key="1">
    <citation type="submission" date="2022-10" db="EMBL/GenBank/DDBJ databases">
        <title>The complete genomes of actinobacterial strains from the NBC collection.</title>
        <authorList>
            <person name="Joergensen T.S."/>
            <person name="Alvarez Arevalo M."/>
            <person name="Sterndorff E.B."/>
            <person name="Faurdal D."/>
            <person name="Vuksanovic O."/>
            <person name="Mourched A.-S."/>
            <person name="Charusanti P."/>
            <person name="Shaw S."/>
            <person name="Blin K."/>
            <person name="Weber T."/>
        </authorList>
    </citation>
    <scope>NUCLEOTIDE SEQUENCE [LARGE SCALE GENOMIC DNA]</scope>
    <source>
        <strain evidence="2 3">NBC_00185</strain>
    </source>
</reference>
<gene>
    <name evidence="2" type="ORF">OG560_29690</name>
</gene>
<feature type="compositionally biased region" description="Polar residues" evidence="1">
    <location>
        <begin position="1"/>
        <end position="19"/>
    </location>
</feature>
<evidence type="ECO:0000313" key="3">
    <source>
        <dbReference type="Proteomes" id="UP001622496"/>
    </source>
</evidence>
<sequence>MADDNSTTDVTETESATDTGRQDDVTAGLGEGGKKALDAERKARAAAEKTATAAQKQLDDMAKRLQAFEDRDKTEAQKLADRVQAAEAEAAKASSRLLRYEVAAEKRLPAGWANRLQGSSKEELEADAEALLKELGETRQRQSPSYDGGVRKPAPALTDMNALIRQKAGLG</sequence>
<feature type="compositionally biased region" description="Basic and acidic residues" evidence="1">
    <location>
        <begin position="32"/>
        <end position="47"/>
    </location>
</feature>
<keyword evidence="3" id="KW-1185">Reference proteome</keyword>
<evidence type="ECO:0008006" key="4">
    <source>
        <dbReference type="Google" id="ProtNLM"/>
    </source>
</evidence>
<dbReference type="EMBL" id="CP108135">
    <property type="protein sequence ID" value="WTP69370.1"/>
    <property type="molecule type" value="Genomic_DNA"/>
</dbReference>
<dbReference type="Proteomes" id="UP001622496">
    <property type="component" value="Chromosome"/>
</dbReference>
<name>A0ABZ1KA97_9ACTN</name>
<feature type="region of interest" description="Disordered" evidence="1">
    <location>
        <begin position="1"/>
        <end position="58"/>
    </location>
</feature>
<dbReference type="RefSeq" id="WP_358724544.1">
    <property type="nucleotide sequence ID" value="NZ_CP108135.1"/>
</dbReference>
<evidence type="ECO:0000313" key="2">
    <source>
        <dbReference type="EMBL" id="WTP69370.1"/>
    </source>
</evidence>
<proteinExistence type="predicted"/>